<protein>
    <submittedName>
        <fullName evidence="3">Potassium voltage-gated channel subfamily H member 1</fullName>
    </submittedName>
</protein>
<feature type="compositionally biased region" description="Basic and acidic residues" evidence="2">
    <location>
        <begin position="88"/>
        <end position="99"/>
    </location>
</feature>
<feature type="region of interest" description="Disordered" evidence="2">
    <location>
        <begin position="1"/>
        <end position="135"/>
    </location>
</feature>
<feature type="compositionally biased region" description="Low complexity" evidence="2">
    <location>
        <begin position="1"/>
        <end position="23"/>
    </location>
</feature>
<sequence length="196" mass="20039">MVTESPATPAAAAATSPTSGTSSRVMLHAPAAPAPPTAASVTPVGCKSAEPHKAKGWGRLRGSVAKAESWGGVSKAESMETLPGRTKRPGEAPLKKTDSCDSGITKSDLRLDGGGGEEEEEEEEEEKAAAPSAGASFLELKQELRGDIRALDRRMAALEAQLAQMLRLLKARESSGGSLGGASQAPSPGSDKDGFS</sequence>
<evidence type="ECO:0000313" key="4">
    <source>
        <dbReference type="Proteomes" id="UP000314294"/>
    </source>
</evidence>
<keyword evidence="1" id="KW-0175">Coiled coil</keyword>
<dbReference type="EMBL" id="SRLO01000949">
    <property type="protein sequence ID" value="TNN43711.1"/>
    <property type="molecule type" value="Genomic_DNA"/>
</dbReference>
<accession>A0A4Z2FRU6</accession>
<proteinExistence type="predicted"/>
<dbReference type="Proteomes" id="UP000314294">
    <property type="component" value="Unassembled WGS sequence"/>
</dbReference>
<feature type="coiled-coil region" evidence="1">
    <location>
        <begin position="141"/>
        <end position="168"/>
    </location>
</feature>
<evidence type="ECO:0000313" key="3">
    <source>
        <dbReference type="EMBL" id="TNN43711.1"/>
    </source>
</evidence>
<dbReference type="OrthoDB" id="447251at2759"/>
<organism evidence="3 4">
    <name type="scientific">Liparis tanakae</name>
    <name type="common">Tanaka's snailfish</name>
    <dbReference type="NCBI Taxonomy" id="230148"/>
    <lineage>
        <taxon>Eukaryota</taxon>
        <taxon>Metazoa</taxon>
        <taxon>Chordata</taxon>
        <taxon>Craniata</taxon>
        <taxon>Vertebrata</taxon>
        <taxon>Euteleostomi</taxon>
        <taxon>Actinopterygii</taxon>
        <taxon>Neopterygii</taxon>
        <taxon>Teleostei</taxon>
        <taxon>Neoteleostei</taxon>
        <taxon>Acanthomorphata</taxon>
        <taxon>Eupercaria</taxon>
        <taxon>Perciformes</taxon>
        <taxon>Cottioidei</taxon>
        <taxon>Cottales</taxon>
        <taxon>Liparidae</taxon>
        <taxon>Liparis</taxon>
    </lineage>
</organism>
<comment type="caution">
    <text evidence="3">The sequence shown here is derived from an EMBL/GenBank/DDBJ whole genome shotgun (WGS) entry which is preliminary data.</text>
</comment>
<evidence type="ECO:0000256" key="1">
    <source>
        <dbReference type="SAM" id="Coils"/>
    </source>
</evidence>
<reference evidence="3 4" key="1">
    <citation type="submission" date="2019-03" db="EMBL/GenBank/DDBJ databases">
        <title>First draft genome of Liparis tanakae, snailfish: a comprehensive survey of snailfish specific genes.</title>
        <authorList>
            <person name="Kim W."/>
            <person name="Song I."/>
            <person name="Jeong J.-H."/>
            <person name="Kim D."/>
            <person name="Kim S."/>
            <person name="Ryu S."/>
            <person name="Song J.Y."/>
            <person name="Lee S.K."/>
        </authorList>
    </citation>
    <scope>NUCLEOTIDE SEQUENCE [LARGE SCALE GENOMIC DNA]</scope>
    <source>
        <tissue evidence="3">Muscle</tissue>
    </source>
</reference>
<keyword evidence="4" id="KW-1185">Reference proteome</keyword>
<feature type="compositionally biased region" description="Acidic residues" evidence="2">
    <location>
        <begin position="115"/>
        <end position="126"/>
    </location>
</feature>
<name>A0A4Z2FRU6_9TELE</name>
<feature type="region of interest" description="Disordered" evidence="2">
    <location>
        <begin position="173"/>
        <end position="196"/>
    </location>
</feature>
<evidence type="ECO:0000256" key="2">
    <source>
        <dbReference type="SAM" id="MobiDB-lite"/>
    </source>
</evidence>
<gene>
    <name evidence="3" type="primary">Kcnh1_0</name>
    <name evidence="3" type="ORF">EYF80_046095</name>
</gene>
<dbReference type="AlphaFoldDB" id="A0A4Z2FRU6"/>